<evidence type="ECO:0000256" key="3">
    <source>
        <dbReference type="ARBA" id="ARBA00022737"/>
    </source>
</evidence>
<dbReference type="InterPro" id="IPR056789">
    <property type="entry name" value="LRR_R13L1-DRL21"/>
</dbReference>
<dbReference type="Pfam" id="PF25019">
    <property type="entry name" value="LRR_R13L1-DRL21"/>
    <property type="match status" value="1"/>
</dbReference>
<reference evidence="10 11" key="2">
    <citation type="journal article" date="2017" name="Genome Biol.">
        <title>New reference genome sequences of hot pepper reveal the massive evolution of plant disease-resistance genes by retroduplication.</title>
        <authorList>
            <person name="Kim S."/>
            <person name="Park J."/>
            <person name="Yeom S.I."/>
            <person name="Kim Y.M."/>
            <person name="Seo E."/>
            <person name="Kim K.T."/>
            <person name="Kim M.S."/>
            <person name="Lee J.M."/>
            <person name="Cheong K."/>
            <person name="Shin H.S."/>
            <person name="Kim S.B."/>
            <person name="Han K."/>
            <person name="Lee J."/>
            <person name="Park M."/>
            <person name="Lee H.A."/>
            <person name="Lee H.Y."/>
            <person name="Lee Y."/>
            <person name="Oh S."/>
            <person name="Lee J.H."/>
            <person name="Choi E."/>
            <person name="Choi E."/>
            <person name="Lee S.E."/>
            <person name="Jeon J."/>
            <person name="Kim H."/>
            <person name="Choi G."/>
            <person name="Song H."/>
            <person name="Lee J."/>
            <person name="Lee S.C."/>
            <person name="Kwon J.K."/>
            <person name="Lee H.Y."/>
            <person name="Koo N."/>
            <person name="Hong Y."/>
            <person name="Kim R.W."/>
            <person name="Kang W.H."/>
            <person name="Huh J.H."/>
            <person name="Kang B.C."/>
            <person name="Yang T.J."/>
            <person name="Lee Y.H."/>
            <person name="Bennetzen J.L."/>
            <person name="Choi D."/>
        </authorList>
    </citation>
    <scope>NUCLEOTIDE SEQUENCE [LARGE SCALE GENOMIC DNA]</scope>
    <source>
        <strain evidence="11">cv. CM334</strain>
    </source>
</reference>
<keyword evidence="11" id="KW-1185">Reference proteome</keyword>
<protein>
    <recommendedName>
        <fullName evidence="12">Disease resistance RPP13-like protein 1</fullName>
    </recommendedName>
</protein>
<comment type="caution">
    <text evidence="10">The sequence shown here is derived from an EMBL/GenBank/DDBJ whole genome shotgun (WGS) entry which is preliminary data.</text>
</comment>
<feature type="domain" description="R13L1/DRL21-like LRR repeat region" evidence="9">
    <location>
        <begin position="277"/>
        <end position="402"/>
    </location>
</feature>
<dbReference type="OMA" id="RACYLEV"/>
<dbReference type="GO" id="GO:0006952">
    <property type="term" value="P:defense response"/>
    <property type="evidence" value="ECO:0007669"/>
    <property type="project" value="UniProtKB-KW"/>
</dbReference>
<organism evidence="10 11">
    <name type="scientific">Capsicum annuum</name>
    <name type="common">Capsicum pepper</name>
    <dbReference type="NCBI Taxonomy" id="4072"/>
    <lineage>
        <taxon>Eukaryota</taxon>
        <taxon>Viridiplantae</taxon>
        <taxon>Streptophyta</taxon>
        <taxon>Embryophyta</taxon>
        <taxon>Tracheophyta</taxon>
        <taxon>Spermatophyta</taxon>
        <taxon>Magnoliopsida</taxon>
        <taxon>eudicotyledons</taxon>
        <taxon>Gunneridae</taxon>
        <taxon>Pentapetalae</taxon>
        <taxon>asterids</taxon>
        <taxon>lamiids</taxon>
        <taxon>Solanales</taxon>
        <taxon>Solanaceae</taxon>
        <taxon>Solanoideae</taxon>
        <taxon>Capsiceae</taxon>
        <taxon>Capsicum</taxon>
    </lineage>
</organism>
<dbReference type="EMBL" id="AYRZ02000176">
    <property type="protein sequence ID" value="PHT61354.1"/>
    <property type="molecule type" value="Genomic_DNA"/>
</dbReference>
<comment type="similarity">
    <text evidence="1">Belongs to the disease resistance NB-LRR family.</text>
</comment>
<dbReference type="Proteomes" id="UP000222542">
    <property type="component" value="Unassembled WGS sequence"/>
</dbReference>
<dbReference type="Gene3D" id="3.80.10.10">
    <property type="entry name" value="Ribonuclease Inhibitor"/>
    <property type="match status" value="2"/>
</dbReference>
<evidence type="ECO:0000256" key="4">
    <source>
        <dbReference type="ARBA" id="ARBA00022741"/>
    </source>
</evidence>
<name>A0A2G2XV05_CAPAN</name>
<feature type="domain" description="Disease resistance protein winged helix" evidence="8">
    <location>
        <begin position="20"/>
        <end position="85"/>
    </location>
</feature>
<dbReference type="InterPro" id="IPR036388">
    <property type="entry name" value="WH-like_DNA-bd_sf"/>
</dbReference>
<dbReference type="PANTHER" id="PTHR47186:SF19">
    <property type="entry name" value="LEUCINE-RICH REPEAT-CONTAINING PROTEIN 2"/>
    <property type="match status" value="1"/>
</dbReference>
<keyword evidence="5" id="KW-0611">Plant defense</keyword>
<dbReference type="FunFam" id="1.10.10.10:FF:000322">
    <property type="entry name" value="Probable disease resistance protein At1g63360"/>
    <property type="match status" value="1"/>
</dbReference>
<dbReference type="Gramene" id="PHT61354">
    <property type="protein sequence ID" value="PHT61354"/>
    <property type="gene ID" value="T459_34799"/>
</dbReference>
<evidence type="ECO:0000256" key="5">
    <source>
        <dbReference type="ARBA" id="ARBA00022821"/>
    </source>
</evidence>
<dbReference type="Pfam" id="PF23559">
    <property type="entry name" value="WHD_DRP"/>
    <property type="match status" value="1"/>
</dbReference>
<evidence type="ECO:0000313" key="11">
    <source>
        <dbReference type="Proteomes" id="UP000222542"/>
    </source>
</evidence>
<dbReference type="STRING" id="4072.A0A2G2XV05"/>
<feature type="coiled-coil region" evidence="7">
    <location>
        <begin position="291"/>
        <end position="320"/>
    </location>
</feature>
<keyword evidence="3" id="KW-0677">Repeat</keyword>
<dbReference type="SUPFAM" id="SSF52058">
    <property type="entry name" value="L domain-like"/>
    <property type="match status" value="2"/>
</dbReference>
<keyword evidence="6" id="KW-0067">ATP-binding</keyword>
<keyword evidence="4" id="KW-0547">Nucleotide-binding</keyword>
<evidence type="ECO:0000256" key="2">
    <source>
        <dbReference type="ARBA" id="ARBA00022614"/>
    </source>
</evidence>
<accession>A0A2G2XV05</accession>
<dbReference type="Gene3D" id="1.10.10.10">
    <property type="entry name" value="Winged helix-like DNA-binding domain superfamily/Winged helix DNA-binding domain"/>
    <property type="match status" value="1"/>
</dbReference>
<evidence type="ECO:0008006" key="12">
    <source>
        <dbReference type="Google" id="ProtNLM"/>
    </source>
</evidence>
<dbReference type="PANTHER" id="PTHR47186">
    <property type="entry name" value="LEUCINE-RICH REPEAT-CONTAINING PROTEIN 57"/>
    <property type="match status" value="1"/>
</dbReference>
<keyword evidence="2" id="KW-0433">Leucine-rich repeat</keyword>
<evidence type="ECO:0000256" key="6">
    <source>
        <dbReference type="ARBA" id="ARBA00022840"/>
    </source>
</evidence>
<evidence type="ECO:0000259" key="8">
    <source>
        <dbReference type="Pfam" id="PF23559"/>
    </source>
</evidence>
<evidence type="ECO:0000259" key="9">
    <source>
        <dbReference type="Pfam" id="PF25019"/>
    </source>
</evidence>
<dbReference type="InterPro" id="IPR032675">
    <property type="entry name" value="LRR_dom_sf"/>
</dbReference>
<dbReference type="InterPro" id="IPR058922">
    <property type="entry name" value="WHD_DRP"/>
</dbReference>
<reference evidence="10 11" key="1">
    <citation type="journal article" date="2014" name="Nat. Genet.">
        <title>Genome sequence of the hot pepper provides insights into the evolution of pungency in Capsicum species.</title>
        <authorList>
            <person name="Kim S."/>
            <person name="Park M."/>
            <person name="Yeom S.I."/>
            <person name="Kim Y.M."/>
            <person name="Lee J.M."/>
            <person name="Lee H.A."/>
            <person name="Seo E."/>
            <person name="Choi J."/>
            <person name="Cheong K."/>
            <person name="Kim K.T."/>
            <person name="Jung K."/>
            <person name="Lee G.W."/>
            <person name="Oh S.K."/>
            <person name="Bae C."/>
            <person name="Kim S.B."/>
            <person name="Lee H.Y."/>
            <person name="Kim S.Y."/>
            <person name="Kim M.S."/>
            <person name="Kang B.C."/>
            <person name="Jo Y.D."/>
            <person name="Yang H.B."/>
            <person name="Jeong H.J."/>
            <person name="Kang W.H."/>
            <person name="Kwon J.K."/>
            <person name="Shin C."/>
            <person name="Lim J.Y."/>
            <person name="Park J.H."/>
            <person name="Huh J.H."/>
            <person name="Kim J.S."/>
            <person name="Kim B.D."/>
            <person name="Cohen O."/>
            <person name="Paran I."/>
            <person name="Suh M.C."/>
            <person name="Lee S.B."/>
            <person name="Kim Y.K."/>
            <person name="Shin Y."/>
            <person name="Noh S.J."/>
            <person name="Park J."/>
            <person name="Seo Y.S."/>
            <person name="Kwon S.Y."/>
            <person name="Kim H.A."/>
            <person name="Park J.M."/>
            <person name="Kim H.J."/>
            <person name="Choi S.B."/>
            <person name="Bosland P.W."/>
            <person name="Reeves G."/>
            <person name="Jo S.H."/>
            <person name="Lee B.W."/>
            <person name="Cho H.T."/>
            <person name="Choi H.S."/>
            <person name="Lee M.S."/>
            <person name="Yu Y."/>
            <person name="Do Choi Y."/>
            <person name="Park B.S."/>
            <person name="van Deynze A."/>
            <person name="Ashrafi H."/>
            <person name="Hill T."/>
            <person name="Kim W.T."/>
            <person name="Pai H.S."/>
            <person name="Ahn H.K."/>
            <person name="Yeam I."/>
            <person name="Giovannoni J.J."/>
            <person name="Rose J.K."/>
            <person name="Sorensen I."/>
            <person name="Lee S.J."/>
            <person name="Kim R.W."/>
            <person name="Choi I.Y."/>
            <person name="Choi B.S."/>
            <person name="Lim J.S."/>
            <person name="Lee Y.H."/>
            <person name="Choi D."/>
        </authorList>
    </citation>
    <scope>NUCLEOTIDE SEQUENCE [LARGE SCALE GENOMIC DNA]</scope>
    <source>
        <strain evidence="11">cv. CM334</strain>
    </source>
</reference>
<dbReference type="AlphaFoldDB" id="A0A2G2XV05"/>
<gene>
    <name evidence="10" type="ORF">T459_34799</name>
</gene>
<keyword evidence="7" id="KW-0175">Coiled coil</keyword>
<dbReference type="GO" id="GO:0005524">
    <property type="term" value="F:ATP binding"/>
    <property type="evidence" value="ECO:0007669"/>
    <property type="project" value="UniProtKB-KW"/>
</dbReference>
<proteinExistence type="inferred from homology"/>
<evidence type="ECO:0000256" key="7">
    <source>
        <dbReference type="SAM" id="Coils"/>
    </source>
</evidence>
<sequence>MLSYNDLPAHLKQCFAYCAIYPKDYQFCKEQVIHLWIANGLVQQLHSGNKYFNELRSKSLFKRVPESSERDGRKFLVHDLVNDLAQTASSKLCVRLEECQGSHILEQSRHMSYSVGKGADFVKLKPLIKSEQLRTLLAIDIHHPYNPKLSRRVLHYILPRLTSLKALSLSCYENMELPNDLFIKLKLLRFLDLSQTSIKKLPDSICVLYNLETLLLSSCACLEELPLQMEKLINLRHLDISKTSLLKMPLHLSKLKSLQVLVGAEFLLGGSCGWRMEDLGGAHYLYGSLSILELQNVLDRREAQKAKMRERNHVEKLSLEWSESDADNSQTETEIFDDLCPHTNIKELQISGYRGTQFPNWLANHSFLKLLVQLSLSNCMDCFSLPALGQLPSLKFLSIRGMLRITEVTEEFYGSPSSKNPFNSLEKLEFAEMLEWKQWHLLGKGEFPALQDLSIDDCPKLMGKLPENLCSLTKLRISGCPELNLETPIQLSSLKSFEVDGSPKAGVLFDEAELFTSQLEGMKQIEELRIRNCNSLTSLPTSTLPSTLKKIRIHCCRKLKLEAPDSSRMISDMFLEVLGLDGCDSISSAELVPRACYLEVRSCQNLTRFLIPNGTGRLNISWCENLETLFIGCCVEILSVACGTQMMLLFISDYKKLKRLPERMQELLPSLKELRLWKCPEIESFPDGGLPFNLQLLEISYCEKLVNGRKEWRLQRLLSLRELYIIHNGSDEEIFGGENWELPCSIQRLFIGNLKTLSSQLLKSLTSLEYLRTDNLPQIQSLLEQGLPSSLSELRLSLHDELHSLPTKCLGHLTSLRRLEIINCPQLQSLAELISFNHYRLD</sequence>
<evidence type="ECO:0000256" key="1">
    <source>
        <dbReference type="ARBA" id="ARBA00008894"/>
    </source>
</evidence>
<evidence type="ECO:0000313" key="10">
    <source>
        <dbReference type="EMBL" id="PHT61354.1"/>
    </source>
</evidence>